<evidence type="ECO:0000313" key="3">
    <source>
        <dbReference type="Proteomes" id="UP000188320"/>
    </source>
</evidence>
<dbReference type="Proteomes" id="UP000188320">
    <property type="component" value="Unassembled WGS sequence"/>
</dbReference>
<feature type="region of interest" description="Disordered" evidence="1">
    <location>
        <begin position="269"/>
        <end position="321"/>
    </location>
</feature>
<accession>A0A1R1PWL4</accession>
<name>A0A1R1PWL4_ZANCU</name>
<protein>
    <submittedName>
        <fullName evidence="2">Uncharacterized protein</fullName>
    </submittedName>
</protein>
<evidence type="ECO:0000313" key="2">
    <source>
        <dbReference type="EMBL" id="OMH85317.1"/>
    </source>
</evidence>
<evidence type="ECO:0000256" key="1">
    <source>
        <dbReference type="SAM" id="MobiDB-lite"/>
    </source>
</evidence>
<keyword evidence="3" id="KW-1185">Reference proteome</keyword>
<reference evidence="3" key="1">
    <citation type="submission" date="2017-01" db="EMBL/GenBank/DDBJ databases">
        <authorList>
            <person name="Wang Y."/>
            <person name="White M."/>
            <person name="Kvist S."/>
            <person name="Moncalvo J.-M."/>
        </authorList>
    </citation>
    <scope>NUCLEOTIDE SEQUENCE [LARGE SCALE GENOMIC DNA]</scope>
    <source>
        <strain evidence="3">COL-18-3</strain>
    </source>
</reference>
<dbReference type="EMBL" id="LSSK01000094">
    <property type="protein sequence ID" value="OMH85317.1"/>
    <property type="molecule type" value="Genomic_DNA"/>
</dbReference>
<dbReference type="AlphaFoldDB" id="A0A1R1PWL4"/>
<gene>
    <name evidence="2" type="ORF">AX774_g1123</name>
</gene>
<feature type="compositionally biased region" description="Polar residues" evidence="1">
    <location>
        <begin position="269"/>
        <end position="299"/>
    </location>
</feature>
<proteinExistence type="predicted"/>
<sequence length="641" mass="70827">MGTSNVYSSNTLGALGHTRNFGTEQHTSATQQIHGLQQHMTRHISSSSMDATQYNFLDQNQQHIKKTHSLQKMENSINRTEAVFDNIAKTKTISNTVFKNSKNSGINNINSKANNTGRGFFLASNDLNTIFSVGGQRKPEQSLTVSNTDIYTTITNTGSKLSDRQLDTIVEQNRDDNNKHESINSCSETDIRIGELENYEKLLSKAIQCQVGLGELSANGTNDEIFSLKGASFIETIDKDMLKRAQMHEDPNVQSGILKAALDKISEISHQTSSREQIVHNQSDFKDNSMNAESKNLCKNSVDDATEQRKRKNEYLEKDESGQNRLLESLYKSEKEKNTYQQYGVSEKELGGNNELVFGNVGSGKRKNITDADKGIQNTHKNDIQEKSHADTNVFSFENFVSDTKKQKLDSQENKKKPNNTDSGYYNLADLQLSYGLTGLESHQNVSCAGQMDNIFAKNSSIQSIDSVNAVNGLLPLATPELTPGMQPNYTFLLSHQIDNLCKGSVDPSRNPLTKPTAFLSIDNDSVDANLNNMDSQNCNSNILGGVGKKFDVPIENIVGNTEYVFEKNIGLLGQNSYTTSGDPNTKIAAARNALSSGNLGNTKNICQLLTPENESGNVSFPSQFAFNYQTPSHPLIFDKK</sequence>
<organism evidence="2 3">
    <name type="scientific">Zancudomyces culisetae</name>
    <name type="common">Gut fungus</name>
    <name type="synonym">Smittium culisetae</name>
    <dbReference type="NCBI Taxonomy" id="1213189"/>
    <lineage>
        <taxon>Eukaryota</taxon>
        <taxon>Fungi</taxon>
        <taxon>Fungi incertae sedis</taxon>
        <taxon>Zoopagomycota</taxon>
        <taxon>Kickxellomycotina</taxon>
        <taxon>Harpellomycetes</taxon>
        <taxon>Harpellales</taxon>
        <taxon>Legeriomycetaceae</taxon>
        <taxon>Zancudomyces</taxon>
    </lineage>
</organism>
<comment type="caution">
    <text evidence="2">The sequence shown here is derived from an EMBL/GenBank/DDBJ whole genome shotgun (WGS) entry which is preliminary data.</text>
</comment>